<sequence>MSSSEIKNVVVIGAGGNLGPTILKTLLEESSFNVTVLSREGSKSTFPDGVKVARADYESVDSLKTAFQGADAVISLVGSSALGDQNKLIDAAIAAGVKRFLPSEYGSDTTNDKLNTLIPVFAPKVGAVDYLKSKESEISWSSIISGAFFDWGLKVTFLGINPHTKTATLIDGGSSLFATTNLRTIGRAIIKTLEKPDLTKNQYIYISSFVTSQKQLLEASEKITGTKWTVENVVGQELLDAGKEKLSKHDYSGVVDLLKATVFGDFGVADFSSKLWNEKLGLPKEDFEESVKTGLSGKLVGEK</sequence>
<organism evidence="4 5">
    <name type="scientific">Melanomma pulvis-pyrius CBS 109.77</name>
    <dbReference type="NCBI Taxonomy" id="1314802"/>
    <lineage>
        <taxon>Eukaryota</taxon>
        <taxon>Fungi</taxon>
        <taxon>Dikarya</taxon>
        <taxon>Ascomycota</taxon>
        <taxon>Pezizomycotina</taxon>
        <taxon>Dothideomycetes</taxon>
        <taxon>Pleosporomycetidae</taxon>
        <taxon>Pleosporales</taxon>
        <taxon>Melanommataceae</taxon>
        <taxon>Melanomma</taxon>
    </lineage>
</organism>
<accession>A0A6A6X520</accession>
<evidence type="ECO:0000256" key="2">
    <source>
        <dbReference type="ARBA" id="ARBA00023002"/>
    </source>
</evidence>
<dbReference type="SUPFAM" id="SSF51735">
    <property type="entry name" value="NAD(P)-binding Rossmann-fold domains"/>
    <property type="match status" value="1"/>
</dbReference>
<dbReference type="Gene3D" id="3.40.50.720">
    <property type="entry name" value="NAD(P)-binding Rossmann-like Domain"/>
    <property type="match status" value="1"/>
</dbReference>
<dbReference type="InterPro" id="IPR045312">
    <property type="entry name" value="PCBER-like"/>
</dbReference>
<protein>
    <submittedName>
        <fullName evidence="4">Isoflavone reductase family protein-like protein CipA</fullName>
    </submittedName>
</protein>
<dbReference type="Gene3D" id="3.90.25.10">
    <property type="entry name" value="UDP-galactose 4-epimerase, domain 1"/>
    <property type="match status" value="1"/>
</dbReference>
<dbReference type="EMBL" id="MU002020">
    <property type="protein sequence ID" value="KAF2791412.1"/>
    <property type="molecule type" value="Genomic_DNA"/>
</dbReference>
<dbReference type="AlphaFoldDB" id="A0A6A6X520"/>
<dbReference type="InterPro" id="IPR036291">
    <property type="entry name" value="NAD(P)-bd_dom_sf"/>
</dbReference>
<keyword evidence="1" id="KW-0521">NADP</keyword>
<dbReference type="PANTHER" id="PTHR47706">
    <property type="entry name" value="NMRA-LIKE FAMILY PROTEIN"/>
    <property type="match status" value="1"/>
</dbReference>
<keyword evidence="2" id="KW-0560">Oxidoreductase</keyword>
<dbReference type="CDD" id="cd05259">
    <property type="entry name" value="PCBER_SDR_a"/>
    <property type="match status" value="1"/>
</dbReference>
<proteinExistence type="predicted"/>
<reference evidence="4" key="1">
    <citation type="journal article" date="2020" name="Stud. Mycol.">
        <title>101 Dothideomycetes genomes: a test case for predicting lifestyles and emergence of pathogens.</title>
        <authorList>
            <person name="Haridas S."/>
            <person name="Albert R."/>
            <person name="Binder M."/>
            <person name="Bloem J."/>
            <person name="Labutti K."/>
            <person name="Salamov A."/>
            <person name="Andreopoulos B."/>
            <person name="Baker S."/>
            <person name="Barry K."/>
            <person name="Bills G."/>
            <person name="Bluhm B."/>
            <person name="Cannon C."/>
            <person name="Castanera R."/>
            <person name="Culley D."/>
            <person name="Daum C."/>
            <person name="Ezra D."/>
            <person name="Gonzalez J."/>
            <person name="Henrissat B."/>
            <person name="Kuo A."/>
            <person name="Liang C."/>
            <person name="Lipzen A."/>
            <person name="Lutzoni F."/>
            <person name="Magnuson J."/>
            <person name="Mondo S."/>
            <person name="Nolan M."/>
            <person name="Ohm R."/>
            <person name="Pangilinan J."/>
            <person name="Park H.-J."/>
            <person name="Ramirez L."/>
            <person name="Alfaro M."/>
            <person name="Sun H."/>
            <person name="Tritt A."/>
            <person name="Yoshinaga Y."/>
            <person name="Zwiers L.-H."/>
            <person name="Turgeon B."/>
            <person name="Goodwin S."/>
            <person name="Spatafora J."/>
            <person name="Crous P."/>
            <person name="Grigoriev I."/>
        </authorList>
    </citation>
    <scope>NUCLEOTIDE SEQUENCE</scope>
    <source>
        <strain evidence="4">CBS 109.77</strain>
    </source>
</reference>
<dbReference type="InterPro" id="IPR008030">
    <property type="entry name" value="NmrA-like"/>
</dbReference>
<evidence type="ECO:0000313" key="5">
    <source>
        <dbReference type="Proteomes" id="UP000799757"/>
    </source>
</evidence>
<name>A0A6A6X520_9PLEO</name>
<dbReference type="GO" id="GO:0016491">
    <property type="term" value="F:oxidoreductase activity"/>
    <property type="evidence" value="ECO:0007669"/>
    <property type="project" value="UniProtKB-KW"/>
</dbReference>
<evidence type="ECO:0000313" key="4">
    <source>
        <dbReference type="EMBL" id="KAF2791412.1"/>
    </source>
</evidence>
<evidence type="ECO:0000256" key="1">
    <source>
        <dbReference type="ARBA" id="ARBA00022857"/>
    </source>
</evidence>
<feature type="domain" description="NmrA-like" evidence="3">
    <location>
        <begin position="7"/>
        <end position="238"/>
    </location>
</feature>
<dbReference type="Pfam" id="PF05368">
    <property type="entry name" value="NmrA"/>
    <property type="match status" value="1"/>
</dbReference>
<dbReference type="InterPro" id="IPR051609">
    <property type="entry name" value="NmrA/Isoflavone_reductase-like"/>
</dbReference>
<dbReference type="OrthoDB" id="9984533at2759"/>
<keyword evidence="5" id="KW-1185">Reference proteome</keyword>
<dbReference type="PANTHER" id="PTHR47706:SF10">
    <property type="entry name" value="NMRA-LIKE DOMAIN-CONTAINING PROTEIN"/>
    <property type="match status" value="1"/>
</dbReference>
<evidence type="ECO:0000259" key="3">
    <source>
        <dbReference type="Pfam" id="PF05368"/>
    </source>
</evidence>
<dbReference type="Proteomes" id="UP000799757">
    <property type="component" value="Unassembled WGS sequence"/>
</dbReference>
<gene>
    <name evidence="4" type="ORF">K505DRAFT_248998</name>
</gene>